<dbReference type="InterPro" id="IPR045864">
    <property type="entry name" value="aa-tRNA-synth_II/BPL/LPL"/>
</dbReference>
<accession>A0A226BZ71</accession>
<evidence type="ECO:0000256" key="6">
    <source>
        <dbReference type="ARBA" id="ARBA00022741"/>
    </source>
</evidence>
<dbReference type="InterPro" id="IPR004516">
    <property type="entry name" value="HisRS/HisZ"/>
</dbReference>
<comment type="caution">
    <text evidence="14">The sequence shown here is derived from an EMBL/GenBank/DDBJ whole genome shotgun (WGS) entry which is preliminary data.</text>
</comment>
<dbReference type="NCBIfam" id="TIGR00442">
    <property type="entry name" value="hisS"/>
    <property type="match status" value="1"/>
</dbReference>
<evidence type="ECO:0000256" key="12">
    <source>
        <dbReference type="PIRSR" id="PIRSR001549-1"/>
    </source>
</evidence>
<comment type="catalytic activity">
    <reaction evidence="10">
        <text>tRNA(His) + L-histidine + ATP = L-histidyl-tRNA(His) + AMP + diphosphate + H(+)</text>
        <dbReference type="Rhea" id="RHEA:17313"/>
        <dbReference type="Rhea" id="RHEA-COMP:9665"/>
        <dbReference type="Rhea" id="RHEA-COMP:9689"/>
        <dbReference type="ChEBI" id="CHEBI:15378"/>
        <dbReference type="ChEBI" id="CHEBI:30616"/>
        <dbReference type="ChEBI" id="CHEBI:33019"/>
        <dbReference type="ChEBI" id="CHEBI:57595"/>
        <dbReference type="ChEBI" id="CHEBI:78442"/>
        <dbReference type="ChEBI" id="CHEBI:78527"/>
        <dbReference type="ChEBI" id="CHEBI:456215"/>
        <dbReference type="EC" id="6.1.1.21"/>
    </reaction>
</comment>
<evidence type="ECO:0000256" key="4">
    <source>
        <dbReference type="ARBA" id="ARBA00022490"/>
    </source>
</evidence>
<dbReference type="EMBL" id="NIQC01000019">
    <property type="protein sequence ID" value="OWZ83407.1"/>
    <property type="molecule type" value="Genomic_DNA"/>
</dbReference>
<dbReference type="GO" id="GO:0016740">
    <property type="term" value="F:transferase activity"/>
    <property type="evidence" value="ECO:0007669"/>
    <property type="project" value="UniProtKB-ARBA"/>
</dbReference>
<evidence type="ECO:0000256" key="5">
    <source>
        <dbReference type="ARBA" id="ARBA00022598"/>
    </source>
</evidence>
<keyword evidence="5 14" id="KW-0436">Ligase</keyword>
<keyword evidence="6" id="KW-0547">Nucleotide-binding</keyword>
<dbReference type="PANTHER" id="PTHR11476">
    <property type="entry name" value="HISTIDYL-TRNA SYNTHETASE"/>
    <property type="match status" value="1"/>
</dbReference>
<dbReference type="InterPro" id="IPR041715">
    <property type="entry name" value="HisRS-like_core"/>
</dbReference>
<evidence type="ECO:0000313" key="15">
    <source>
        <dbReference type="Proteomes" id="UP000214588"/>
    </source>
</evidence>
<dbReference type="GO" id="GO:0140096">
    <property type="term" value="F:catalytic activity, acting on a protein"/>
    <property type="evidence" value="ECO:0007669"/>
    <property type="project" value="UniProtKB-ARBA"/>
</dbReference>
<dbReference type="InterPro" id="IPR036621">
    <property type="entry name" value="Anticodon-bd_dom_sf"/>
</dbReference>
<dbReference type="Proteomes" id="UP000214588">
    <property type="component" value="Unassembled WGS sequence"/>
</dbReference>
<dbReference type="CDD" id="cd00773">
    <property type="entry name" value="HisRS-like_core"/>
    <property type="match status" value="1"/>
</dbReference>
<dbReference type="AlphaFoldDB" id="A0A226BZ71"/>
<evidence type="ECO:0000256" key="10">
    <source>
        <dbReference type="ARBA" id="ARBA00047639"/>
    </source>
</evidence>
<dbReference type="PANTHER" id="PTHR11476:SF7">
    <property type="entry name" value="HISTIDINE--TRNA LIGASE"/>
    <property type="match status" value="1"/>
</dbReference>
<evidence type="ECO:0000256" key="11">
    <source>
        <dbReference type="NCBIfam" id="TIGR00442"/>
    </source>
</evidence>
<keyword evidence="8" id="KW-0648">Protein biosynthesis</keyword>
<protein>
    <recommendedName>
        <fullName evidence="3 11">Histidine--tRNA ligase</fullName>
        <ecNumber evidence="2 11">6.1.1.21</ecNumber>
    </recommendedName>
</protein>
<sequence length="414" mass="46839">MSKLKGIKDYSENELRHKIKTIIEKHYRRYGFESVETSVLTPMDVLTSKYGGGAEILEEIYRLTDRGDRDLGLRFDLTVPLMKVLREKSESIRKPFKRYEIGKVFRDGPTKKGRLREFTQCDADIVGCDKLLAEVELINMVLDIFEEVGLSVKVKVNNRKILEGYLTSKGIEDEKIDEVILTIDKLEKLEFDTLVKELIDKGLSEQLAKDTLSELTDASYDDLKSIDNQIVQEGLSELSEVTDYIRALGREDYILFTPTLARGLNFYDGLVYEVFTTEGNVTSSIAAGGRYNKGVREVTSSDSSAVGISIGLDVVYELLKDETTTNRDGVLVIPLGKEYEIDALKIATTYRSKGYLAEVEKVDRSIGKSFKYADRTNKRYAIVIGEQEVKENKVTVKDLKTGEELVEPLPNKEQ</sequence>
<feature type="domain" description="Aminoacyl-transfer RNA synthetases class-II family profile" evidence="13">
    <location>
        <begin position="15"/>
        <end position="334"/>
    </location>
</feature>
<dbReference type="SUPFAM" id="SSF55681">
    <property type="entry name" value="Class II aaRS and biotin synthetases"/>
    <property type="match status" value="1"/>
</dbReference>
<name>A0A226BZ71_9FIRM</name>
<feature type="binding site" evidence="12">
    <location>
        <position position="262"/>
    </location>
    <ligand>
        <name>L-histidine</name>
        <dbReference type="ChEBI" id="CHEBI:57595"/>
    </ligand>
</feature>
<evidence type="ECO:0000256" key="8">
    <source>
        <dbReference type="ARBA" id="ARBA00022917"/>
    </source>
</evidence>
<evidence type="ECO:0000256" key="7">
    <source>
        <dbReference type="ARBA" id="ARBA00022840"/>
    </source>
</evidence>
<dbReference type="SUPFAM" id="SSF52954">
    <property type="entry name" value="Class II aaRS ABD-related"/>
    <property type="match status" value="1"/>
</dbReference>
<dbReference type="InterPro" id="IPR006195">
    <property type="entry name" value="aa-tRNA-synth_II"/>
</dbReference>
<dbReference type="InterPro" id="IPR015807">
    <property type="entry name" value="His-tRNA-ligase"/>
</dbReference>
<keyword evidence="4" id="KW-0963">Cytoplasm</keyword>
<organism evidence="14 15">
    <name type="scientific">Natranaerobius trueperi</name>
    <dbReference type="NCBI Taxonomy" id="759412"/>
    <lineage>
        <taxon>Bacteria</taxon>
        <taxon>Bacillati</taxon>
        <taxon>Bacillota</taxon>
        <taxon>Clostridia</taxon>
        <taxon>Natranaerobiales</taxon>
        <taxon>Natranaerobiaceae</taxon>
        <taxon>Natranaerobius</taxon>
    </lineage>
</organism>
<dbReference type="GO" id="GO:0004821">
    <property type="term" value="F:histidine-tRNA ligase activity"/>
    <property type="evidence" value="ECO:0007669"/>
    <property type="project" value="UniProtKB-UniRule"/>
</dbReference>
<dbReference type="GO" id="GO:0005524">
    <property type="term" value="F:ATP binding"/>
    <property type="evidence" value="ECO:0007669"/>
    <property type="project" value="UniProtKB-KW"/>
</dbReference>
<dbReference type="PROSITE" id="PS50862">
    <property type="entry name" value="AA_TRNA_LIGASE_II"/>
    <property type="match status" value="1"/>
</dbReference>
<reference evidence="14 15" key="1">
    <citation type="submission" date="2017-06" db="EMBL/GenBank/DDBJ databases">
        <title>Draft Genome Sequence of Natranaerobius trueperi halophilic, alkalithermophilic bacteria from soda lakes.</title>
        <authorList>
            <person name="Zhao B."/>
        </authorList>
    </citation>
    <scope>NUCLEOTIDE SEQUENCE [LARGE SCALE GENOMIC DNA]</scope>
    <source>
        <strain evidence="14 15">DSM 18760</strain>
    </source>
</reference>
<feature type="binding site" evidence="12">
    <location>
        <position position="106"/>
    </location>
    <ligand>
        <name>L-histidine</name>
        <dbReference type="ChEBI" id="CHEBI:57595"/>
    </ligand>
</feature>
<gene>
    <name evidence="14" type="primary">hisS</name>
    <name evidence="14" type="ORF">CDO51_08900</name>
</gene>
<dbReference type="GO" id="GO:0006427">
    <property type="term" value="P:histidyl-tRNA aminoacylation"/>
    <property type="evidence" value="ECO:0007669"/>
    <property type="project" value="UniProtKB-UniRule"/>
</dbReference>
<dbReference type="OrthoDB" id="9800814at2"/>
<keyword evidence="15" id="KW-1185">Reference proteome</keyword>
<proteinExistence type="inferred from homology"/>
<comment type="similarity">
    <text evidence="1">Belongs to the class-II aminoacyl-tRNA synthetase family.</text>
</comment>
<dbReference type="Gene3D" id="3.30.930.10">
    <property type="entry name" value="Bira Bifunctional Protein, Domain 2"/>
    <property type="match status" value="1"/>
</dbReference>
<keyword evidence="9" id="KW-0030">Aminoacyl-tRNA synthetase</keyword>
<evidence type="ECO:0000313" key="14">
    <source>
        <dbReference type="EMBL" id="OWZ83407.1"/>
    </source>
</evidence>
<evidence type="ECO:0000256" key="3">
    <source>
        <dbReference type="ARBA" id="ARBA00017399"/>
    </source>
</evidence>
<feature type="binding site" evidence="12">
    <location>
        <position position="124"/>
    </location>
    <ligand>
        <name>L-histidine</name>
        <dbReference type="ChEBI" id="CHEBI:57595"/>
    </ligand>
</feature>
<dbReference type="InterPro" id="IPR033656">
    <property type="entry name" value="HisRS_anticodon"/>
</dbReference>
<dbReference type="GO" id="GO:0005737">
    <property type="term" value="C:cytoplasm"/>
    <property type="evidence" value="ECO:0007669"/>
    <property type="project" value="UniProtKB-UniRule"/>
</dbReference>
<dbReference type="Gene3D" id="3.40.50.800">
    <property type="entry name" value="Anticodon-binding domain"/>
    <property type="match status" value="1"/>
</dbReference>
<dbReference type="EC" id="6.1.1.21" evidence="2 11"/>
<keyword evidence="7" id="KW-0067">ATP-binding</keyword>
<dbReference type="Pfam" id="PF03129">
    <property type="entry name" value="HGTP_anticodon"/>
    <property type="match status" value="1"/>
</dbReference>
<evidence type="ECO:0000259" key="13">
    <source>
        <dbReference type="PROSITE" id="PS50862"/>
    </source>
</evidence>
<dbReference type="CDD" id="cd00859">
    <property type="entry name" value="HisRS_anticodon"/>
    <property type="match status" value="1"/>
</dbReference>
<feature type="binding site" evidence="12">
    <location>
        <begin position="76"/>
        <end position="78"/>
    </location>
    <ligand>
        <name>L-histidine</name>
        <dbReference type="ChEBI" id="CHEBI:57595"/>
    </ligand>
</feature>
<dbReference type="PIRSF" id="PIRSF001549">
    <property type="entry name" value="His-tRNA_synth"/>
    <property type="match status" value="1"/>
</dbReference>
<evidence type="ECO:0000256" key="9">
    <source>
        <dbReference type="ARBA" id="ARBA00023146"/>
    </source>
</evidence>
<dbReference type="InterPro" id="IPR004154">
    <property type="entry name" value="Anticodon-bd"/>
</dbReference>
<feature type="binding site" evidence="12">
    <location>
        <position position="120"/>
    </location>
    <ligand>
        <name>L-histidine</name>
        <dbReference type="ChEBI" id="CHEBI:57595"/>
    </ligand>
</feature>
<dbReference type="Pfam" id="PF13393">
    <property type="entry name" value="tRNA-synt_His"/>
    <property type="match status" value="1"/>
</dbReference>
<evidence type="ECO:0000256" key="2">
    <source>
        <dbReference type="ARBA" id="ARBA00012815"/>
    </source>
</evidence>
<dbReference type="RefSeq" id="WP_089023927.1">
    <property type="nucleotide sequence ID" value="NZ_NIQC01000019.1"/>
</dbReference>
<evidence type="ECO:0000256" key="1">
    <source>
        <dbReference type="ARBA" id="ARBA00008226"/>
    </source>
</evidence>